<dbReference type="Proteomes" id="UP001056648">
    <property type="component" value="Chromosome 1"/>
</dbReference>
<reference evidence="2 4" key="1">
    <citation type="submission" date="2020-05" db="EMBL/GenBank/DDBJ databases">
        <title>MicrobeNet Type strains.</title>
        <authorList>
            <person name="Nicholson A.C."/>
        </authorList>
    </citation>
    <scope>NUCLEOTIDE SEQUENCE [LARGE SCALE GENOMIC DNA]</scope>
    <source>
        <strain evidence="2 4">ATCC 700815</strain>
    </source>
</reference>
<gene>
    <name evidence="2" type="ORF">HLB16_09360</name>
    <name evidence="3" type="ORF">NDR89_04650</name>
</gene>
<comment type="similarity">
    <text evidence="1">Belongs to the phD/YefM antitoxin family.</text>
</comment>
<evidence type="ECO:0000313" key="2">
    <source>
        <dbReference type="EMBL" id="NNH11086.1"/>
    </source>
</evidence>
<proteinExistence type="inferred from homology"/>
<dbReference type="Proteomes" id="UP000542973">
    <property type="component" value="Unassembled WGS sequence"/>
</dbReference>
<evidence type="ECO:0000256" key="1">
    <source>
        <dbReference type="ARBA" id="ARBA00009981"/>
    </source>
</evidence>
<reference evidence="3" key="2">
    <citation type="submission" date="2022-06" db="EMBL/GenBank/DDBJ databases">
        <title>Complete genome sequence and characterization of Cupriavidus gilardii QJ1 isolated from contaminating cells.</title>
        <authorList>
            <person name="Qi J."/>
        </authorList>
    </citation>
    <scope>NUCLEOTIDE SEQUENCE</scope>
    <source>
        <strain evidence="3">QJ1</strain>
    </source>
</reference>
<dbReference type="SUPFAM" id="SSF143120">
    <property type="entry name" value="YefM-like"/>
    <property type="match status" value="1"/>
</dbReference>
<evidence type="ECO:0000313" key="3">
    <source>
        <dbReference type="EMBL" id="USE78310.1"/>
    </source>
</evidence>
<keyword evidence="5" id="KW-1185">Reference proteome</keyword>
<name>A0A849B9J7_9BURK</name>
<dbReference type="NCBIfam" id="TIGR01552">
    <property type="entry name" value="phd_fam"/>
    <property type="match status" value="1"/>
</dbReference>
<dbReference type="InterPro" id="IPR036165">
    <property type="entry name" value="YefM-like_sf"/>
</dbReference>
<evidence type="ECO:0000313" key="5">
    <source>
        <dbReference type="Proteomes" id="UP001056648"/>
    </source>
</evidence>
<sequence length="81" mass="9057">MRTINLDEASADLPHLVEMAAQGESFVIAKGGKPMVRVVPVQAIHRSGEKRIGILQDRFHVPEDFDRLCSDEIEVLFTGRI</sequence>
<dbReference type="AlphaFoldDB" id="A0A849B9J7"/>
<dbReference type="RefSeq" id="WP_053824354.1">
    <property type="nucleotide sequence ID" value="NZ_BAAAEB010000017.1"/>
</dbReference>
<dbReference type="Gene3D" id="3.40.1620.10">
    <property type="entry name" value="YefM-like domain"/>
    <property type="match status" value="1"/>
</dbReference>
<evidence type="ECO:0000313" key="4">
    <source>
        <dbReference type="Proteomes" id="UP000542973"/>
    </source>
</evidence>
<accession>A0A849B9J7</accession>
<protein>
    <submittedName>
        <fullName evidence="2">Type II toxin-antitoxin system prevent-host-death family antitoxin</fullName>
    </submittedName>
</protein>
<dbReference type="EMBL" id="CP098735">
    <property type="protein sequence ID" value="USE78310.1"/>
    <property type="molecule type" value="Genomic_DNA"/>
</dbReference>
<dbReference type="EMBL" id="JABEMD010000012">
    <property type="protein sequence ID" value="NNH11086.1"/>
    <property type="molecule type" value="Genomic_DNA"/>
</dbReference>
<organism evidence="2 4">
    <name type="scientific">Cupriavidus gilardii</name>
    <dbReference type="NCBI Taxonomy" id="82541"/>
    <lineage>
        <taxon>Bacteria</taxon>
        <taxon>Pseudomonadati</taxon>
        <taxon>Pseudomonadota</taxon>
        <taxon>Betaproteobacteria</taxon>
        <taxon>Burkholderiales</taxon>
        <taxon>Burkholderiaceae</taxon>
        <taxon>Cupriavidus</taxon>
    </lineage>
</organism>